<feature type="transmembrane region" description="Helical" evidence="10">
    <location>
        <begin position="12"/>
        <end position="34"/>
    </location>
</feature>
<feature type="transmembrane region" description="Helical" evidence="10">
    <location>
        <begin position="188"/>
        <end position="211"/>
    </location>
</feature>
<name>A0A3L7JWV2_9BACI</name>
<feature type="transmembrane region" description="Helical" evidence="10">
    <location>
        <begin position="370"/>
        <end position="390"/>
    </location>
</feature>
<dbReference type="NCBIfam" id="TIGR00933">
    <property type="entry name" value="2a38"/>
    <property type="match status" value="1"/>
</dbReference>
<feature type="transmembrane region" description="Helical" evidence="10">
    <location>
        <begin position="73"/>
        <end position="97"/>
    </location>
</feature>
<evidence type="ECO:0000313" key="12">
    <source>
        <dbReference type="Proteomes" id="UP000276770"/>
    </source>
</evidence>
<dbReference type="EMBL" id="RCVZ01000007">
    <property type="protein sequence ID" value="RLQ95216.1"/>
    <property type="molecule type" value="Genomic_DNA"/>
</dbReference>
<dbReference type="PROSITE" id="PS51257">
    <property type="entry name" value="PROKAR_LIPOPROTEIN"/>
    <property type="match status" value="1"/>
</dbReference>
<dbReference type="Proteomes" id="UP000276770">
    <property type="component" value="Unassembled WGS sequence"/>
</dbReference>
<feature type="transmembrane region" description="Helical" evidence="10">
    <location>
        <begin position="223"/>
        <end position="244"/>
    </location>
</feature>
<keyword evidence="2" id="KW-0813">Transport</keyword>
<evidence type="ECO:0000256" key="7">
    <source>
        <dbReference type="ARBA" id="ARBA00022989"/>
    </source>
</evidence>
<evidence type="ECO:0000256" key="3">
    <source>
        <dbReference type="ARBA" id="ARBA00022475"/>
    </source>
</evidence>
<evidence type="ECO:0000313" key="11">
    <source>
        <dbReference type="EMBL" id="RLQ95216.1"/>
    </source>
</evidence>
<organism evidence="11 12">
    <name type="scientific">Falsibacillus albus</name>
    <dbReference type="NCBI Taxonomy" id="2478915"/>
    <lineage>
        <taxon>Bacteria</taxon>
        <taxon>Bacillati</taxon>
        <taxon>Bacillota</taxon>
        <taxon>Bacilli</taxon>
        <taxon>Bacillales</taxon>
        <taxon>Bacillaceae</taxon>
        <taxon>Falsibacillus</taxon>
    </lineage>
</organism>
<keyword evidence="3" id="KW-1003">Cell membrane</keyword>
<comment type="caution">
    <text evidence="11">The sequence shown here is derived from an EMBL/GenBank/DDBJ whole genome shotgun (WGS) entry which is preliminary data.</text>
</comment>
<evidence type="ECO:0000256" key="5">
    <source>
        <dbReference type="ARBA" id="ARBA00022692"/>
    </source>
</evidence>
<dbReference type="PANTHER" id="PTHR32024:SF1">
    <property type="entry name" value="KTR SYSTEM POTASSIUM UPTAKE PROTEIN B"/>
    <property type="match status" value="1"/>
</dbReference>
<accession>A0A3L7JWV2</accession>
<proteinExistence type="predicted"/>
<dbReference type="RefSeq" id="WP_121680871.1">
    <property type="nucleotide sequence ID" value="NZ_RCVZ01000007.1"/>
</dbReference>
<evidence type="ECO:0000256" key="8">
    <source>
        <dbReference type="ARBA" id="ARBA00023065"/>
    </source>
</evidence>
<keyword evidence="8" id="KW-0406">Ion transport</keyword>
<feature type="transmembrane region" description="Helical" evidence="10">
    <location>
        <begin position="128"/>
        <end position="148"/>
    </location>
</feature>
<keyword evidence="6" id="KW-0630">Potassium</keyword>
<evidence type="ECO:0000256" key="6">
    <source>
        <dbReference type="ARBA" id="ARBA00022958"/>
    </source>
</evidence>
<protein>
    <submittedName>
        <fullName evidence="11">Ktr system potassium transporter B</fullName>
    </submittedName>
</protein>
<sequence length="440" mass="48100">MNYNKFIRMTPSQLLFTIFGIFIILGGCLLKLPFATNGPLPWVDAFFTATSAMTVTGLATVDTGSHFTHFGQIIIALLIQLGGLGIMSFAVLIFIMLGRKIGIKERIIIQQALNQVNLGGVISLVRNLFIFSISIELAAMFFLAFKWVPEYGWKQGMFDSFFHAISAFNNAGFALWPDSLIRYANDPIINIVITGLFIIGGIGFTVLVDIFKKKSWSKLTLHSKLMITSTFVINILSMAAIFLLEYSNPKTLGPLGMGEKLWTSYFQAVTPRTAGFNTLDISSLNESTIFLFLILMFIGAGSASTGGGIKLTTFLVICLSVLSFLRGKEDIHIFRRTIKARLVTKVLAITMTSIAVVVVAVFILNITEKAPFISVLFEVVSAFGTVGLSIGLTSTLSLIGKLVIISVMFAGKLGPLTLAYLLAKPNKAKYKFPDEDIMTG</sequence>
<dbReference type="Pfam" id="PF02386">
    <property type="entry name" value="TrkH"/>
    <property type="match status" value="1"/>
</dbReference>
<dbReference type="PANTHER" id="PTHR32024">
    <property type="entry name" value="TRK SYSTEM POTASSIUM UPTAKE PROTEIN TRKG-RELATED"/>
    <property type="match status" value="1"/>
</dbReference>
<evidence type="ECO:0000256" key="2">
    <source>
        <dbReference type="ARBA" id="ARBA00022448"/>
    </source>
</evidence>
<gene>
    <name evidence="11" type="ORF">D9X91_12045</name>
</gene>
<dbReference type="InterPro" id="IPR004772">
    <property type="entry name" value="TrkH"/>
</dbReference>
<keyword evidence="9 10" id="KW-0472">Membrane</keyword>
<keyword evidence="5 10" id="KW-0812">Transmembrane</keyword>
<evidence type="ECO:0000256" key="9">
    <source>
        <dbReference type="ARBA" id="ARBA00023136"/>
    </source>
</evidence>
<keyword evidence="7 10" id="KW-1133">Transmembrane helix</keyword>
<feature type="transmembrane region" description="Helical" evidence="10">
    <location>
        <begin position="160"/>
        <end position="176"/>
    </location>
</feature>
<feature type="transmembrane region" description="Helical" evidence="10">
    <location>
        <begin position="402"/>
        <end position="423"/>
    </location>
</feature>
<feature type="transmembrane region" description="Helical" evidence="10">
    <location>
        <begin position="342"/>
        <end position="364"/>
    </location>
</feature>
<comment type="subcellular location">
    <subcellularLocation>
        <location evidence="1">Cell membrane</location>
        <topology evidence="1">Multi-pass membrane protein</topology>
    </subcellularLocation>
</comment>
<dbReference type="InterPro" id="IPR003445">
    <property type="entry name" value="Cat_transpt"/>
</dbReference>
<feature type="transmembrane region" description="Helical" evidence="10">
    <location>
        <begin position="289"/>
        <end position="322"/>
    </location>
</feature>
<keyword evidence="12" id="KW-1185">Reference proteome</keyword>
<dbReference type="AlphaFoldDB" id="A0A3L7JWV2"/>
<evidence type="ECO:0000256" key="1">
    <source>
        <dbReference type="ARBA" id="ARBA00004651"/>
    </source>
</evidence>
<reference evidence="11 12" key="1">
    <citation type="submission" date="2018-10" db="EMBL/GenBank/DDBJ databases">
        <title>Falsibacillus sp. genome draft.</title>
        <authorList>
            <person name="Shi S."/>
        </authorList>
    </citation>
    <scope>NUCLEOTIDE SEQUENCE [LARGE SCALE GENOMIC DNA]</scope>
    <source>
        <strain evidence="11 12">GY 10110</strain>
    </source>
</reference>
<evidence type="ECO:0000256" key="10">
    <source>
        <dbReference type="SAM" id="Phobius"/>
    </source>
</evidence>
<evidence type="ECO:0000256" key="4">
    <source>
        <dbReference type="ARBA" id="ARBA00022538"/>
    </source>
</evidence>
<dbReference type="GO" id="GO:0005886">
    <property type="term" value="C:plasma membrane"/>
    <property type="evidence" value="ECO:0007669"/>
    <property type="project" value="UniProtKB-SubCell"/>
</dbReference>
<dbReference type="OrthoDB" id="9810952at2"/>
<dbReference type="GO" id="GO:0015379">
    <property type="term" value="F:potassium:chloride symporter activity"/>
    <property type="evidence" value="ECO:0007669"/>
    <property type="project" value="InterPro"/>
</dbReference>
<keyword evidence="4" id="KW-0633">Potassium transport</keyword>